<reference evidence="1" key="1">
    <citation type="submission" date="2018-05" db="EMBL/GenBank/DDBJ databases">
        <authorList>
            <person name="Lanie J.A."/>
            <person name="Ng W.-L."/>
            <person name="Kazmierczak K.M."/>
            <person name="Andrzejewski T.M."/>
            <person name="Davidsen T.M."/>
            <person name="Wayne K.J."/>
            <person name="Tettelin H."/>
            <person name="Glass J.I."/>
            <person name="Rusch D."/>
            <person name="Podicherti R."/>
            <person name="Tsui H.-C.T."/>
            <person name="Winkler M.E."/>
        </authorList>
    </citation>
    <scope>NUCLEOTIDE SEQUENCE</scope>
</reference>
<protein>
    <recommendedName>
        <fullName evidence="2">HemN C-terminal domain-containing protein</fullName>
    </recommendedName>
</protein>
<dbReference type="EMBL" id="UINC01089910">
    <property type="protein sequence ID" value="SVC41388.1"/>
    <property type="molecule type" value="Genomic_DNA"/>
</dbReference>
<dbReference type="SUPFAM" id="SSF102114">
    <property type="entry name" value="Radical SAM enzymes"/>
    <property type="match status" value="1"/>
</dbReference>
<sequence length="72" mass="8167">VEAHFGIDFAETFAIELDELAAEPVKDGFVIITDEAIEVTAEGQLFVRNVCMPFDRYLREKSRSKPTFSRTV</sequence>
<evidence type="ECO:0008006" key="2">
    <source>
        <dbReference type="Google" id="ProtNLM"/>
    </source>
</evidence>
<accession>A0A382LY20</accession>
<dbReference type="AlphaFoldDB" id="A0A382LY20"/>
<evidence type="ECO:0000313" key="1">
    <source>
        <dbReference type="EMBL" id="SVC41388.1"/>
    </source>
</evidence>
<dbReference type="InterPro" id="IPR058240">
    <property type="entry name" value="rSAM_sf"/>
</dbReference>
<feature type="non-terminal residue" evidence="1">
    <location>
        <position position="1"/>
    </location>
</feature>
<organism evidence="1">
    <name type="scientific">marine metagenome</name>
    <dbReference type="NCBI Taxonomy" id="408172"/>
    <lineage>
        <taxon>unclassified sequences</taxon>
        <taxon>metagenomes</taxon>
        <taxon>ecological metagenomes</taxon>
    </lineage>
</organism>
<name>A0A382LY20_9ZZZZ</name>
<proteinExistence type="predicted"/>
<gene>
    <name evidence="1" type="ORF">METZ01_LOCUS294242</name>
</gene>
<dbReference type="Gene3D" id="1.10.10.920">
    <property type="match status" value="1"/>
</dbReference>